<feature type="non-terminal residue" evidence="2">
    <location>
        <position position="91"/>
    </location>
</feature>
<accession>A0A2J6X8E4</accession>
<sequence length="91" mass="10467">MPLIRLSKFAKTIGQTSKQYKYTDKDASWTKATKDKWEYGYKAHISCDTETSLVLHYSFATAKEHDSLHFKDLTDSVSQSKYTLLDSAYDS</sequence>
<proteinExistence type="predicted"/>
<dbReference type="Proteomes" id="UP000236910">
    <property type="component" value="Unassembled WGS sequence"/>
</dbReference>
<comment type="caution">
    <text evidence="2">The sequence shown here is derived from an EMBL/GenBank/DDBJ whole genome shotgun (WGS) entry which is preliminary data.</text>
</comment>
<evidence type="ECO:0000313" key="2">
    <source>
        <dbReference type="EMBL" id="PMP83469.1"/>
    </source>
</evidence>
<dbReference type="GO" id="GO:0006313">
    <property type="term" value="P:DNA transposition"/>
    <property type="evidence" value="ECO:0007669"/>
    <property type="project" value="InterPro"/>
</dbReference>
<protein>
    <recommendedName>
        <fullName evidence="1">Transposase IS4-like domain-containing protein</fullName>
    </recommendedName>
</protein>
<dbReference type="InterPro" id="IPR002559">
    <property type="entry name" value="Transposase_11"/>
</dbReference>
<dbReference type="AlphaFoldDB" id="A0A2J6X8E4"/>
<feature type="domain" description="Transposase IS4-like" evidence="1">
    <location>
        <begin position="19"/>
        <end position="91"/>
    </location>
</feature>
<dbReference type="Pfam" id="PF01609">
    <property type="entry name" value="DDE_Tnp_1"/>
    <property type="match status" value="1"/>
</dbReference>
<gene>
    <name evidence="2" type="ORF">C0175_01800</name>
</gene>
<name>A0A2J6X8E4_9BACT</name>
<evidence type="ECO:0000259" key="1">
    <source>
        <dbReference type="Pfam" id="PF01609"/>
    </source>
</evidence>
<dbReference type="GO" id="GO:0003677">
    <property type="term" value="F:DNA binding"/>
    <property type="evidence" value="ECO:0007669"/>
    <property type="project" value="InterPro"/>
</dbReference>
<reference evidence="2 3" key="1">
    <citation type="submission" date="2018-01" db="EMBL/GenBank/DDBJ databases">
        <title>Metagenomic assembled genomes from two thermal pools in the Uzon Caldera, Kamchatka, Russia.</title>
        <authorList>
            <person name="Wilkins L."/>
            <person name="Ettinger C."/>
        </authorList>
    </citation>
    <scope>NUCLEOTIDE SEQUENCE [LARGE SCALE GENOMIC DNA]</scope>
    <source>
        <strain evidence="2">ARK-10</strain>
    </source>
</reference>
<evidence type="ECO:0000313" key="3">
    <source>
        <dbReference type="Proteomes" id="UP000236910"/>
    </source>
</evidence>
<dbReference type="EMBL" id="PNIX01000103">
    <property type="protein sequence ID" value="PMP83469.1"/>
    <property type="molecule type" value="Genomic_DNA"/>
</dbReference>
<dbReference type="GO" id="GO:0004803">
    <property type="term" value="F:transposase activity"/>
    <property type="evidence" value="ECO:0007669"/>
    <property type="project" value="InterPro"/>
</dbReference>
<organism evidence="2 3">
    <name type="scientific">Caldisericum exile</name>
    <dbReference type="NCBI Taxonomy" id="693075"/>
    <lineage>
        <taxon>Bacteria</taxon>
        <taxon>Pseudomonadati</taxon>
        <taxon>Caldisericota/Cryosericota group</taxon>
        <taxon>Caldisericota</taxon>
        <taxon>Caldisericia</taxon>
        <taxon>Caldisericales</taxon>
        <taxon>Caldisericaceae</taxon>
        <taxon>Caldisericum</taxon>
    </lineage>
</organism>